<organism evidence="1 2">
    <name type="scientific">Lyophyllum shimeji</name>
    <name type="common">Hon-shimeji</name>
    <name type="synonym">Tricholoma shimeji</name>
    <dbReference type="NCBI Taxonomy" id="47721"/>
    <lineage>
        <taxon>Eukaryota</taxon>
        <taxon>Fungi</taxon>
        <taxon>Dikarya</taxon>
        <taxon>Basidiomycota</taxon>
        <taxon>Agaricomycotina</taxon>
        <taxon>Agaricomycetes</taxon>
        <taxon>Agaricomycetidae</taxon>
        <taxon>Agaricales</taxon>
        <taxon>Tricholomatineae</taxon>
        <taxon>Lyophyllaceae</taxon>
        <taxon>Lyophyllum</taxon>
    </lineage>
</organism>
<evidence type="ECO:0000313" key="2">
    <source>
        <dbReference type="Proteomes" id="UP001063166"/>
    </source>
</evidence>
<accession>A0A9P3PKD3</accession>
<protein>
    <submittedName>
        <fullName evidence="1">Uncharacterized protein</fullName>
    </submittedName>
</protein>
<comment type="caution">
    <text evidence="1">The sequence shown here is derived from an EMBL/GenBank/DDBJ whole genome shotgun (WGS) entry which is preliminary data.</text>
</comment>
<dbReference type="Proteomes" id="UP001063166">
    <property type="component" value="Unassembled WGS sequence"/>
</dbReference>
<dbReference type="AlphaFoldDB" id="A0A9P3PKD3"/>
<name>A0A9P3PKD3_LYOSH</name>
<dbReference type="EMBL" id="BRPK01000004">
    <property type="protein sequence ID" value="GLB37867.1"/>
    <property type="molecule type" value="Genomic_DNA"/>
</dbReference>
<gene>
    <name evidence="1" type="ORF">LshimejAT787_0409180</name>
</gene>
<sequence length="293" mass="32542">MWWVELSSPGVIIDCDGPLDECRWTRGLVSRTKSLCFQGVGIIALQDRASTTLRFWRLFLSYNPPNGSIGHPSKQADAASFCLVRSNLAIMDDYLDSTPNTSHPAPDHLFPARLYNPCIPKRVALSGPESAPKNWPSSVRQLQVLSPIDTDHIAVSGCLPRCVVPSALLEVGKICIRSTEGLTVVAVSVLYCFAPGIINKMRWNLNQIMSGEDEDRAWLLRAVSIQSSRRRTFAPRRSRTPSLSIRLGIAHTVLILAYSVRLARNRQRFVPVDEDEAAAWLKLACSCEISPFL</sequence>
<keyword evidence="2" id="KW-1185">Reference proteome</keyword>
<evidence type="ECO:0000313" key="1">
    <source>
        <dbReference type="EMBL" id="GLB37867.1"/>
    </source>
</evidence>
<proteinExistence type="predicted"/>
<reference evidence="1" key="1">
    <citation type="submission" date="2022-07" db="EMBL/GenBank/DDBJ databases">
        <title>The genome of Lyophyllum shimeji provides insight into the initial evolution of ectomycorrhizal fungal genome.</title>
        <authorList>
            <person name="Kobayashi Y."/>
            <person name="Shibata T."/>
            <person name="Hirakawa H."/>
            <person name="Shigenobu S."/>
            <person name="Nishiyama T."/>
            <person name="Yamada A."/>
            <person name="Hasebe M."/>
            <person name="Kawaguchi M."/>
        </authorList>
    </citation>
    <scope>NUCLEOTIDE SEQUENCE</scope>
    <source>
        <strain evidence="1">AT787</strain>
    </source>
</reference>